<name>A0ABQ8EY83_9FUNG</name>
<protein>
    <submittedName>
        <fullName evidence="2">Uncharacterized protein</fullName>
    </submittedName>
</protein>
<feature type="transmembrane region" description="Helical" evidence="1">
    <location>
        <begin position="156"/>
        <end position="179"/>
    </location>
</feature>
<dbReference type="Proteomes" id="UP001648503">
    <property type="component" value="Unassembled WGS sequence"/>
</dbReference>
<sequence>MSDLPQFHIQLFVTSLAATLLGAMPPIRSYQLYKAKAFETMSAKEKRITMTIFVAVTLLHIGEAIKSIAYAMLFYNRSTFLGLITYALISNCATLIAEIGRVVVIYAIISRAAEFLIKPTDTPAVRARSVLWIRFLGGLRIVWPILVAAFGAPPAIYGTFAVLMFAADAVVCTIVSIAIMLRIKERRRKELLPAISSFVLYSNSLVTLLFALLSLVIMSIMSAGINGQLNQVDSAIAFMECLPSIYVVVVGFVMCFAFWNIQEILAINSPTGTSPRRVNTTGLGRNVFTF</sequence>
<dbReference type="EMBL" id="JAFCIX010000495">
    <property type="protein sequence ID" value="KAH6588691.1"/>
    <property type="molecule type" value="Genomic_DNA"/>
</dbReference>
<comment type="caution">
    <text evidence="2">The sequence shown here is derived from an EMBL/GenBank/DDBJ whole genome shotgun (WGS) entry which is preliminary data.</text>
</comment>
<evidence type="ECO:0000256" key="1">
    <source>
        <dbReference type="SAM" id="Phobius"/>
    </source>
</evidence>
<keyword evidence="1" id="KW-0812">Transmembrane</keyword>
<evidence type="ECO:0000313" key="2">
    <source>
        <dbReference type="EMBL" id="KAH6588691.1"/>
    </source>
</evidence>
<keyword evidence="1" id="KW-0472">Membrane</keyword>
<reference evidence="2 3" key="1">
    <citation type="submission" date="2021-02" db="EMBL/GenBank/DDBJ databases">
        <title>Variation within the Batrachochytrium salamandrivorans European outbreak.</title>
        <authorList>
            <person name="Kelly M."/>
            <person name="Pasmans F."/>
            <person name="Shea T.P."/>
            <person name="Munoz J.F."/>
            <person name="Carranza S."/>
            <person name="Cuomo C.A."/>
            <person name="Martel A."/>
        </authorList>
    </citation>
    <scope>NUCLEOTIDE SEQUENCE [LARGE SCALE GENOMIC DNA]</scope>
    <source>
        <strain evidence="2 3">AMFP18/2</strain>
    </source>
</reference>
<feature type="transmembrane region" description="Helical" evidence="1">
    <location>
        <begin position="6"/>
        <end position="27"/>
    </location>
</feature>
<feature type="transmembrane region" description="Helical" evidence="1">
    <location>
        <begin position="235"/>
        <end position="259"/>
    </location>
</feature>
<keyword evidence="1" id="KW-1133">Transmembrane helix</keyword>
<gene>
    <name evidence="2" type="ORF">BASA50_010562</name>
</gene>
<feature type="transmembrane region" description="Helical" evidence="1">
    <location>
        <begin position="48"/>
        <end position="71"/>
    </location>
</feature>
<proteinExistence type="predicted"/>
<feature type="transmembrane region" description="Helical" evidence="1">
    <location>
        <begin position="130"/>
        <end position="150"/>
    </location>
</feature>
<feature type="transmembrane region" description="Helical" evidence="1">
    <location>
        <begin position="200"/>
        <end position="223"/>
    </location>
</feature>
<feature type="transmembrane region" description="Helical" evidence="1">
    <location>
        <begin position="83"/>
        <end position="109"/>
    </location>
</feature>
<keyword evidence="3" id="KW-1185">Reference proteome</keyword>
<organism evidence="2 3">
    <name type="scientific">Batrachochytrium salamandrivorans</name>
    <dbReference type="NCBI Taxonomy" id="1357716"/>
    <lineage>
        <taxon>Eukaryota</taxon>
        <taxon>Fungi</taxon>
        <taxon>Fungi incertae sedis</taxon>
        <taxon>Chytridiomycota</taxon>
        <taxon>Chytridiomycota incertae sedis</taxon>
        <taxon>Chytridiomycetes</taxon>
        <taxon>Rhizophydiales</taxon>
        <taxon>Rhizophydiales incertae sedis</taxon>
        <taxon>Batrachochytrium</taxon>
    </lineage>
</organism>
<accession>A0ABQ8EY83</accession>
<evidence type="ECO:0000313" key="3">
    <source>
        <dbReference type="Proteomes" id="UP001648503"/>
    </source>
</evidence>